<dbReference type="PANTHER" id="PTHR24271">
    <property type="entry name" value="KALLIKREIN-RELATED"/>
    <property type="match status" value="1"/>
</dbReference>
<keyword evidence="2" id="KW-0378">Hydrolase</keyword>
<dbReference type="PROSITE" id="PS50240">
    <property type="entry name" value="TRYPSIN_DOM"/>
    <property type="match status" value="1"/>
</dbReference>
<dbReference type="InterPro" id="IPR001254">
    <property type="entry name" value="Trypsin_dom"/>
</dbReference>
<dbReference type="InterPro" id="IPR043504">
    <property type="entry name" value="Peptidase_S1_PA_chymotrypsin"/>
</dbReference>
<dbReference type="PROSITE" id="PS00134">
    <property type="entry name" value="TRYPSIN_HIS"/>
    <property type="match status" value="1"/>
</dbReference>
<feature type="signal peptide" evidence="5">
    <location>
        <begin position="1"/>
        <end position="38"/>
    </location>
</feature>
<reference evidence="7" key="3">
    <citation type="submission" date="2025-08" db="UniProtKB">
        <authorList>
            <consortium name="Ensembl"/>
        </authorList>
    </citation>
    <scope>IDENTIFICATION</scope>
    <source>
        <strain evidence="7">JP 163 A</strain>
    </source>
</reference>
<evidence type="ECO:0000256" key="1">
    <source>
        <dbReference type="ARBA" id="ARBA00022670"/>
    </source>
</evidence>
<protein>
    <submittedName>
        <fullName evidence="7">Granzyme B(G,H)-like</fullName>
    </submittedName>
</protein>
<dbReference type="InterPro" id="IPR018114">
    <property type="entry name" value="TRYPSIN_HIS"/>
</dbReference>
<dbReference type="Ensembl" id="ENSXMAT00000021691.1">
    <property type="protein sequence ID" value="ENSXMAP00000033842.1"/>
    <property type="gene ID" value="ENSXMAG00000029573.1"/>
</dbReference>
<dbReference type="SMART" id="SM00020">
    <property type="entry name" value="Tryp_SPc"/>
    <property type="match status" value="1"/>
</dbReference>
<keyword evidence="8" id="KW-1185">Reference proteome</keyword>
<keyword evidence="4" id="KW-1015">Disulfide bond</keyword>
<reference evidence="8" key="1">
    <citation type="submission" date="2012-01" db="EMBL/GenBank/DDBJ databases">
        <authorList>
            <person name="Walter R."/>
            <person name="Schartl M."/>
            <person name="Warren W."/>
        </authorList>
    </citation>
    <scope>NUCLEOTIDE SEQUENCE [LARGE SCALE GENOMIC DNA]</scope>
    <source>
        <strain evidence="8">JP 163 A</strain>
    </source>
</reference>
<reference evidence="7" key="4">
    <citation type="submission" date="2025-09" db="UniProtKB">
        <authorList>
            <consortium name="Ensembl"/>
        </authorList>
    </citation>
    <scope>IDENTIFICATION</scope>
    <source>
        <strain evidence="7">JP 163 A</strain>
    </source>
</reference>
<evidence type="ECO:0000256" key="2">
    <source>
        <dbReference type="ARBA" id="ARBA00022801"/>
    </source>
</evidence>
<evidence type="ECO:0000256" key="4">
    <source>
        <dbReference type="ARBA" id="ARBA00023157"/>
    </source>
</evidence>
<dbReference type="PRINTS" id="PR00722">
    <property type="entry name" value="CHYMOTRYPSIN"/>
</dbReference>
<keyword evidence="5" id="KW-0732">Signal</keyword>
<reference evidence="8" key="2">
    <citation type="journal article" date="2013" name="Nat. Genet.">
        <title>The genome of the platyfish, Xiphophorus maculatus, provides insights into evolutionary adaptation and several complex traits.</title>
        <authorList>
            <person name="Schartl M."/>
            <person name="Walter R.B."/>
            <person name="Shen Y."/>
            <person name="Garcia T."/>
            <person name="Catchen J."/>
            <person name="Amores A."/>
            <person name="Braasch I."/>
            <person name="Chalopin D."/>
            <person name="Volff J.N."/>
            <person name="Lesch K.P."/>
            <person name="Bisazza A."/>
            <person name="Minx P."/>
            <person name="Hillier L."/>
            <person name="Wilson R.K."/>
            <person name="Fuerstenberg S."/>
            <person name="Boore J."/>
            <person name="Searle S."/>
            <person name="Postlethwait J.H."/>
            <person name="Warren W.C."/>
        </authorList>
    </citation>
    <scope>NUCLEOTIDE SEQUENCE [LARGE SCALE GENOMIC DNA]</scope>
    <source>
        <strain evidence="8">JP 163 A</strain>
    </source>
</reference>
<dbReference type="Proteomes" id="UP000002852">
    <property type="component" value="Unassembled WGS sequence"/>
</dbReference>
<dbReference type="AlphaFoldDB" id="A0A3B5QSY7"/>
<keyword evidence="1" id="KW-0645">Protease</keyword>
<name>A0A3B5QSY7_XIPMA</name>
<evidence type="ECO:0000259" key="6">
    <source>
        <dbReference type="PROSITE" id="PS50240"/>
    </source>
</evidence>
<dbReference type="FunFam" id="2.40.10.10:FF:000036">
    <property type="entry name" value="Trypsin beta"/>
    <property type="match status" value="1"/>
</dbReference>
<keyword evidence="3" id="KW-0720">Serine protease</keyword>
<sequence>MRLQSRQYTTRMMIKMMATWWVLMLFLVLAVLRQKAHGTEIINGKKVPDRLMLYVASVQNNKGQHMCGGFLISEDFVVTAAHCDKLNPISVVLGTHNLEKVDDGTMRYNVTRCKYPDFNSVTSGNDIMLLKLSRKVQLNNKVQPIQIPKGEMKVKDKAKCRVVGWGYTRAGGKASNVLEMAEVTLTNLKECKTKWKSLKLDLPNNVICAGGHNAKAGFCKGDSGGPLVCGATAAGIVSFNRECDPNIPNVYTDVSKYVSWIKKIRKQKQC</sequence>
<dbReference type="GO" id="GO:0006508">
    <property type="term" value="P:proteolysis"/>
    <property type="evidence" value="ECO:0007669"/>
    <property type="project" value="UniProtKB-KW"/>
</dbReference>
<evidence type="ECO:0000313" key="7">
    <source>
        <dbReference type="Ensembl" id="ENSXMAP00000033842.1"/>
    </source>
</evidence>
<accession>A0A3B5QSY7</accession>
<dbReference type="GO" id="GO:0004252">
    <property type="term" value="F:serine-type endopeptidase activity"/>
    <property type="evidence" value="ECO:0007669"/>
    <property type="project" value="InterPro"/>
</dbReference>
<dbReference type="Gene3D" id="2.40.10.10">
    <property type="entry name" value="Trypsin-like serine proteases"/>
    <property type="match status" value="1"/>
</dbReference>
<dbReference type="GeneTree" id="ENSGT00910000144271"/>
<dbReference type="STRING" id="8083.ENSXMAP00000033842"/>
<organism evidence="7 8">
    <name type="scientific">Xiphophorus maculatus</name>
    <name type="common">Southern platyfish</name>
    <name type="synonym">Platypoecilus maculatus</name>
    <dbReference type="NCBI Taxonomy" id="8083"/>
    <lineage>
        <taxon>Eukaryota</taxon>
        <taxon>Metazoa</taxon>
        <taxon>Chordata</taxon>
        <taxon>Craniata</taxon>
        <taxon>Vertebrata</taxon>
        <taxon>Euteleostomi</taxon>
        <taxon>Actinopterygii</taxon>
        <taxon>Neopterygii</taxon>
        <taxon>Teleostei</taxon>
        <taxon>Neoteleostei</taxon>
        <taxon>Acanthomorphata</taxon>
        <taxon>Ovalentaria</taxon>
        <taxon>Atherinomorphae</taxon>
        <taxon>Cyprinodontiformes</taxon>
        <taxon>Poeciliidae</taxon>
        <taxon>Poeciliinae</taxon>
        <taxon>Xiphophorus</taxon>
    </lineage>
</organism>
<dbReference type="InParanoid" id="A0A3B5QSY7"/>
<dbReference type="OMA" id="GNCKYPN"/>
<dbReference type="PANTHER" id="PTHR24271:SF87">
    <property type="entry name" value="ARGININE ESTERASE-LIKE-RELATED"/>
    <property type="match status" value="1"/>
</dbReference>
<evidence type="ECO:0000313" key="8">
    <source>
        <dbReference type="Proteomes" id="UP000002852"/>
    </source>
</evidence>
<dbReference type="Pfam" id="PF00089">
    <property type="entry name" value="Trypsin"/>
    <property type="match status" value="1"/>
</dbReference>
<evidence type="ECO:0000256" key="5">
    <source>
        <dbReference type="SAM" id="SignalP"/>
    </source>
</evidence>
<feature type="domain" description="Peptidase S1" evidence="6">
    <location>
        <begin position="41"/>
        <end position="266"/>
    </location>
</feature>
<dbReference type="SUPFAM" id="SSF50494">
    <property type="entry name" value="Trypsin-like serine proteases"/>
    <property type="match status" value="1"/>
</dbReference>
<proteinExistence type="predicted"/>
<dbReference type="InterPro" id="IPR009003">
    <property type="entry name" value="Peptidase_S1_PA"/>
</dbReference>
<dbReference type="CDD" id="cd00190">
    <property type="entry name" value="Tryp_SPc"/>
    <property type="match status" value="1"/>
</dbReference>
<dbReference type="InterPro" id="IPR001314">
    <property type="entry name" value="Peptidase_S1A"/>
</dbReference>
<feature type="chain" id="PRO_5017425504" evidence="5">
    <location>
        <begin position="39"/>
        <end position="270"/>
    </location>
</feature>
<evidence type="ECO:0000256" key="3">
    <source>
        <dbReference type="ARBA" id="ARBA00022825"/>
    </source>
</evidence>